<dbReference type="SMART" id="SM00530">
    <property type="entry name" value="HTH_XRE"/>
    <property type="match status" value="1"/>
</dbReference>
<dbReference type="InterPro" id="IPR010982">
    <property type="entry name" value="Lambda_DNA-bd_dom_sf"/>
</dbReference>
<name>A0A3N4Q192_9BACT</name>
<evidence type="ECO:0000256" key="1">
    <source>
        <dbReference type="ARBA" id="ARBA00023125"/>
    </source>
</evidence>
<dbReference type="Proteomes" id="UP000278351">
    <property type="component" value="Unassembled WGS sequence"/>
</dbReference>
<keyword evidence="1" id="KW-0238">DNA-binding</keyword>
<dbReference type="OrthoDB" id="959646at2"/>
<dbReference type="CDD" id="cd00093">
    <property type="entry name" value="HTH_XRE"/>
    <property type="match status" value="1"/>
</dbReference>
<dbReference type="GO" id="GO:0003677">
    <property type="term" value="F:DNA binding"/>
    <property type="evidence" value="ECO:0007669"/>
    <property type="project" value="UniProtKB-KW"/>
</dbReference>
<sequence length="77" mass="9066">MTIKQRFASNLLFLREKSEMTQQHVAKKIGIALSRYQHWERGRVLPQKSEYLLQLSDLFGVKVDDLLRQPLIEEQPA</sequence>
<feature type="domain" description="HTH cro/C1-type" evidence="2">
    <location>
        <begin position="11"/>
        <end position="66"/>
    </location>
</feature>
<dbReference type="EMBL" id="RPDH01000003">
    <property type="protein sequence ID" value="RPE05524.1"/>
    <property type="molecule type" value="Genomic_DNA"/>
</dbReference>
<organism evidence="3 4">
    <name type="scientific">Chitinophaga lutea</name>
    <dbReference type="NCBI Taxonomy" id="2488634"/>
    <lineage>
        <taxon>Bacteria</taxon>
        <taxon>Pseudomonadati</taxon>
        <taxon>Bacteroidota</taxon>
        <taxon>Chitinophagia</taxon>
        <taxon>Chitinophagales</taxon>
        <taxon>Chitinophagaceae</taxon>
        <taxon>Chitinophaga</taxon>
    </lineage>
</organism>
<proteinExistence type="predicted"/>
<gene>
    <name evidence="3" type="ORF">EGT74_24375</name>
</gene>
<dbReference type="PANTHER" id="PTHR46558:SF4">
    <property type="entry name" value="DNA-BIDING PHAGE PROTEIN"/>
    <property type="match status" value="1"/>
</dbReference>
<dbReference type="PROSITE" id="PS50943">
    <property type="entry name" value="HTH_CROC1"/>
    <property type="match status" value="1"/>
</dbReference>
<dbReference type="SUPFAM" id="SSF47413">
    <property type="entry name" value="lambda repressor-like DNA-binding domains"/>
    <property type="match status" value="1"/>
</dbReference>
<protein>
    <submittedName>
        <fullName evidence="3">XRE family transcriptional regulator</fullName>
    </submittedName>
</protein>
<reference evidence="3 4" key="1">
    <citation type="submission" date="2018-11" db="EMBL/GenBank/DDBJ databases">
        <title>Chitinophaga lutea sp.nov., isolate from arsenic contaminated soil.</title>
        <authorList>
            <person name="Zong Y."/>
        </authorList>
    </citation>
    <scope>NUCLEOTIDE SEQUENCE [LARGE SCALE GENOMIC DNA]</scope>
    <source>
        <strain evidence="3 4">ZY74</strain>
    </source>
</reference>
<dbReference type="Gene3D" id="1.10.260.40">
    <property type="entry name" value="lambda repressor-like DNA-binding domains"/>
    <property type="match status" value="1"/>
</dbReference>
<comment type="caution">
    <text evidence="3">The sequence shown here is derived from an EMBL/GenBank/DDBJ whole genome shotgun (WGS) entry which is preliminary data.</text>
</comment>
<evidence type="ECO:0000313" key="4">
    <source>
        <dbReference type="Proteomes" id="UP000278351"/>
    </source>
</evidence>
<dbReference type="AlphaFoldDB" id="A0A3N4Q192"/>
<dbReference type="PANTHER" id="PTHR46558">
    <property type="entry name" value="TRACRIPTIONAL REGULATORY PROTEIN-RELATED-RELATED"/>
    <property type="match status" value="1"/>
</dbReference>
<keyword evidence="4" id="KW-1185">Reference proteome</keyword>
<dbReference type="Pfam" id="PF01381">
    <property type="entry name" value="HTH_3"/>
    <property type="match status" value="1"/>
</dbReference>
<accession>A0A3N4Q192</accession>
<dbReference type="InterPro" id="IPR001387">
    <property type="entry name" value="Cro/C1-type_HTH"/>
</dbReference>
<dbReference type="RefSeq" id="WP_123849169.1">
    <property type="nucleotide sequence ID" value="NZ_RPDH01000003.1"/>
</dbReference>
<evidence type="ECO:0000259" key="2">
    <source>
        <dbReference type="PROSITE" id="PS50943"/>
    </source>
</evidence>
<evidence type="ECO:0000313" key="3">
    <source>
        <dbReference type="EMBL" id="RPE05524.1"/>
    </source>
</evidence>